<dbReference type="Proteomes" id="UP001212411">
    <property type="component" value="Chromosome 2"/>
</dbReference>
<dbReference type="GeneID" id="80877504"/>
<dbReference type="RefSeq" id="XP_056038727.1">
    <property type="nucleotide sequence ID" value="XM_056182815.1"/>
</dbReference>
<gene>
    <name evidence="1" type="primary">ppr8</name>
    <name evidence="1" type="ORF">SOMG_04028</name>
</gene>
<organism evidence="1 2">
    <name type="scientific">Schizosaccharomyces osmophilus</name>
    <dbReference type="NCBI Taxonomy" id="2545709"/>
    <lineage>
        <taxon>Eukaryota</taxon>
        <taxon>Fungi</taxon>
        <taxon>Dikarya</taxon>
        <taxon>Ascomycota</taxon>
        <taxon>Taphrinomycotina</taxon>
        <taxon>Schizosaccharomycetes</taxon>
        <taxon>Schizosaccharomycetales</taxon>
        <taxon>Schizosaccharomycetaceae</taxon>
        <taxon>Schizosaccharomyces</taxon>
    </lineage>
</organism>
<dbReference type="InterPro" id="IPR016024">
    <property type="entry name" value="ARM-type_fold"/>
</dbReference>
<dbReference type="KEGG" id="som:SOMG_04028"/>
<proteinExistence type="predicted"/>
<sequence length="482" mass="55483">MQGFCSQFFRKLLKSNQLRLVDPIIQARRTFVTTHPLCNNLHLNFTPDTQRHIKSNSSVLLDQLNAQLQARKYKESVATFAGLKPLGILDSFTLTKYITFLVNRSKGLRGRGSVDKSTLDNLDDILKYAIEHQEVATAQFWSSMIKSYIDLNLYDKAALLADMALSHIEFLHNDTKILSSLYLCILHAKLLNDSTFDQCSQIGSRIHEHLGGREAIDELVAVYLIYAVFPDPPIQKKAHQALVNLKGLTSYHSEIVLSVLAHKEYFDDGSEYLLKSNLNDYNLPSVYTTVWYLQKMFEHEESVWPLMPILEYHLEVSPRNVSRLTNCILSLALKQPISNEKDRGKVEKFINNLLNRVFEEKRYEPTIATANALFTVASRLRDEKWLFTALDLISNYELEPSHVTYRSLLITYTNLPSTFEQITQTWRQLETLFSERSLPVTEKELSILSNCVNSQPERENQNACLEFLGQQLNKYVTKKVFT</sequence>
<dbReference type="SUPFAM" id="SSF48371">
    <property type="entry name" value="ARM repeat"/>
    <property type="match status" value="1"/>
</dbReference>
<evidence type="ECO:0000313" key="1">
    <source>
        <dbReference type="EMBL" id="WBW74484.1"/>
    </source>
</evidence>
<accession>A0AAE9WF34</accession>
<evidence type="ECO:0000313" key="2">
    <source>
        <dbReference type="Proteomes" id="UP001212411"/>
    </source>
</evidence>
<dbReference type="AlphaFoldDB" id="A0AAE9WF34"/>
<reference evidence="1 2" key="1">
    <citation type="journal article" date="2023" name="G3 (Bethesda)">
        <title>A high-quality reference genome for the fission yeast Schizosaccharomyces osmophilus.</title>
        <authorList>
            <person name="Jia G.S."/>
            <person name="Zhang W.C."/>
            <person name="Liang Y."/>
            <person name="Liu X.H."/>
            <person name="Rhind N."/>
            <person name="Pidoux A."/>
            <person name="Brysch-Herzberg M."/>
            <person name="Du L.L."/>
        </authorList>
    </citation>
    <scope>NUCLEOTIDE SEQUENCE [LARGE SCALE GENOMIC DNA]</scope>
    <source>
        <strain evidence="1 2">CBS 15793</strain>
    </source>
</reference>
<protein>
    <submittedName>
        <fullName evidence="1">Mitochondrial PPR repeat protein Ppr8</fullName>
    </submittedName>
</protein>
<dbReference type="EMBL" id="CP115612">
    <property type="protein sequence ID" value="WBW74484.1"/>
    <property type="molecule type" value="Genomic_DNA"/>
</dbReference>
<name>A0AAE9WF34_9SCHI</name>
<keyword evidence="2" id="KW-1185">Reference proteome</keyword>